<dbReference type="PANTHER" id="PTHR43630">
    <property type="entry name" value="POLY-BETA-1,6-N-ACETYL-D-GLUCOSAMINE SYNTHASE"/>
    <property type="match status" value="1"/>
</dbReference>
<comment type="similarity">
    <text evidence="1">Belongs to the glycosyltransferase 2 family.</text>
</comment>
<protein>
    <submittedName>
        <fullName evidence="5">Glycosyltransferase family A protein</fullName>
    </submittedName>
</protein>
<dbReference type="Gene3D" id="3.90.550.10">
    <property type="entry name" value="Spore Coat Polysaccharide Biosynthesis Protein SpsA, Chain A"/>
    <property type="match status" value="1"/>
</dbReference>
<dbReference type="Pfam" id="PF00535">
    <property type="entry name" value="Glycos_transf_2"/>
    <property type="match status" value="1"/>
</dbReference>
<feature type="domain" description="Glycosyltransferase 2-like" evidence="4">
    <location>
        <begin position="47"/>
        <end position="176"/>
    </location>
</feature>
<proteinExistence type="inferred from homology"/>
<dbReference type="EMBL" id="CP120682">
    <property type="protein sequence ID" value="WKN34462.1"/>
    <property type="molecule type" value="Genomic_DNA"/>
</dbReference>
<dbReference type="SUPFAM" id="SSF53448">
    <property type="entry name" value="Nucleotide-diphospho-sugar transferases"/>
    <property type="match status" value="1"/>
</dbReference>
<keyword evidence="2" id="KW-0328">Glycosyltransferase</keyword>
<dbReference type="CDD" id="cd00761">
    <property type="entry name" value="Glyco_tranf_GTA_type"/>
    <property type="match status" value="1"/>
</dbReference>
<dbReference type="InterPro" id="IPR001173">
    <property type="entry name" value="Glyco_trans_2-like"/>
</dbReference>
<evidence type="ECO:0000256" key="2">
    <source>
        <dbReference type="ARBA" id="ARBA00022676"/>
    </source>
</evidence>
<name>A0AA49GH21_9BACT</name>
<evidence type="ECO:0000313" key="5">
    <source>
        <dbReference type="EMBL" id="WKN34462.1"/>
    </source>
</evidence>
<organism evidence="5">
    <name type="scientific">Roseihalotalea indica</name>
    <dbReference type="NCBI Taxonomy" id="2867963"/>
    <lineage>
        <taxon>Bacteria</taxon>
        <taxon>Pseudomonadati</taxon>
        <taxon>Bacteroidota</taxon>
        <taxon>Cytophagia</taxon>
        <taxon>Cytophagales</taxon>
        <taxon>Catalimonadaceae</taxon>
        <taxon>Roseihalotalea</taxon>
    </lineage>
</organism>
<dbReference type="AlphaFoldDB" id="A0AA49GH21"/>
<dbReference type="GO" id="GO:0016757">
    <property type="term" value="F:glycosyltransferase activity"/>
    <property type="evidence" value="ECO:0007669"/>
    <property type="project" value="UniProtKB-KW"/>
</dbReference>
<sequence length="307" mass="35803">MFRRFRTPDWLSQHTFTYEHWQNIPEARLLRIKDGLRKFQVDDPLVTICVPVWNEEENLLRTLSSFSSMRVPYSTELLFVNNNSTDATQAILDYMNIRSIHQPKQGIAHTRLMGLQNSRGKYSLCCDGDSIYPPDWIETMITPLEKNDHITLVYGLYSYVPEEEKGRFDLGLYEIFAELSMHIRRIKREFINVRGFNFGFRTQQGLEVDGFNMPLTRTFDSDPSKGNYVVYGEDGRMGRKMSEIGKIQLVSNYQARVWTSPRRLMKDGSILNAFVRRLKSEGSNLYAYTLGPKKLKHTTDNLLKEQS</sequence>
<accession>A0AA49GH21</accession>
<gene>
    <name evidence="5" type="ORF">K4G66_18970</name>
</gene>
<evidence type="ECO:0000259" key="4">
    <source>
        <dbReference type="Pfam" id="PF00535"/>
    </source>
</evidence>
<dbReference type="PANTHER" id="PTHR43630:SF1">
    <property type="entry name" value="POLY-BETA-1,6-N-ACETYL-D-GLUCOSAMINE SYNTHASE"/>
    <property type="match status" value="1"/>
</dbReference>
<reference evidence="5" key="2">
    <citation type="journal article" date="2024" name="Antonie Van Leeuwenhoek">
        <title>Roseihalotalea indica gen. nov., sp. nov., a halophilic Bacteroidetes from mesopelagic Southwest Indian Ocean with higher carbohydrate metabolic potential.</title>
        <authorList>
            <person name="Chen B."/>
            <person name="Zhang M."/>
            <person name="Lin D."/>
            <person name="Ye J."/>
            <person name="Tang K."/>
        </authorList>
    </citation>
    <scope>NUCLEOTIDE SEQUENCE</scope>
    <source>
        <strain evidence="5">TK19036</strain>
    </source>
</reference>
<reference evidence="5" key="1">
    <citation type="journal article" date="2023" name="Comput. Struct. Biotechnol. J.">
        <title>Discovery of a novel marine Bacteroidetes with a rich repertoire of carbohydrate-active enzymes.</title>
        <authorList>
            <person name="Chen B."/>
            <person name="Liu G."/>
            <person name="Chen Q."/>
            <person name="Wang H."/>
            <person name="Liu L."/>
            <person name="Tang K."/>
        </authorList>
    </citation>
    <scope>NUCLEOTIDE SEQUENCE</scope>
    <source>
        <strain evidence="5">TK19036</strain>
    </source>
</reference>
<evidence type="ECO:0000256" key="1">
    <source>
        <dbReference type="ARBA" id="ARBA00006739"/>
    </source>
</evidence>
<dbReference type="InterPro" id="IPR029044">
    <property type="entry name" value="Nucleotide-diphossugar_trans"/>
</dbReference>
<keyword evidence="3" id="KW-0808">Transferase</keyword>
<evidence type="ECO:0000256" key="3">
    <source>
        <dbReference type="ARBA" id="ARBA00022679"/>
    </source>
</evidence>